<gene>
    <name evidence="2" type="ORF">DPMN_183627</name>
</gene>
<evidence type="ECO:0000256" key="1">
    <source>
        <dbReference type="SAM" id="MobiDB-lite"/>
    </source>
</evidence>
<evidence type="ECO:0000313" key="2">
    <source>
        <dbReference type="EMBL" id="KAH3749136.1"/>
    </source>
</evidence>
<reference evidence="2" key="2">
    <citation type="submission" date="2020-11" db="EMBL/GenBank/DDBJ databases">
        <authorList>
            <person name="McCartney M.A."/>
            <person name="Auch B."/>
            <person name="Kono T."/>
            <person name="Mallez S."/>
            <person name="Becker A."/>
            <person name="Gohl D.M."/>
            <person name="Silverstein K.A.T."/>
            <person name="Koren S."/>
            <person name="Bechman K.B."/>
            <person name="Herman A."/>
            <person name="Abrahante J.E."/>
            <person name="Garbe J."/>
        </authorList>
    </citation>
    <scope>NUCLEOTIDE SEQUENCE</scope>
    <source>
        <strain evidence="2">Duluth1</strain>
        <tissue evidence="2">Whole animal</tissue>
    </source>
</reference>
<proteinExistence type="predicted"/>
<accession>A0A9D4DHE1</accession>
<keyword evidence="3" id="KW-1185">Reference proteome</keyword>
<name>A0A9D4DHE1_DREPO</name>
<feature type="region of interest" description="Disordered" evidence="1">
    <location>
        <begin position="1"/>
        <end position="21"/>
    </location>
</feature>
<protein>
    <submittedName>
        <fullName evidence="2">Uncharacterized protein</fullName>
    </submittedName>
</protein>
<organism evidence="2 3">
    <name type="scientific">Dreissena polymorpha</name>
    <name type="common">Zebra mussel</name>
    <name type="synonym">Mytilus polymorpha</name>
    <dbReference type="NCBI Taxonomy" id="45954"/>
    <lineage>
        <taxon>Eukaryota</taxon>
        <taxon>Metazoa</taxon>
        <taxon>Spiralia</taxon>
        <taxon>Lophotrochozoa</taxon>
        <taxon>Mollusca</taxon>
        <taxon>Bivalvia</taxon>
        <taxon>Autobranchia</taxon>
        <taxon>Heteroconchia</taxon>
        <taxon>Euheterodonta</taxon>
        <taxon>Imparidentia</taxon>
        <taxon>Neoheterodontei</taxon>
        <taxon>Myida</taxon>
        <taxon>Dreissenoidea</taxon>
        <taxon>Dreissenidae</taxon>
        <taxon>Dreissena</taxon>
    </lineage>
</organism>
<dbReference type="Proteomes" id="UP000828390">
    <property type="component" value="Unassembled WGS sequence"/>
</dbReference>
<evidence type="ECO:0000313" key="3">
    <source>
        <dbReference type="Proteomes" id="UP000828390"/>
    </source>
</evidence>
<comment type="caution">
    <text evidence="2">The sequence shown here is derived from an EMBL/GenBank/DDBJ whole genome shotgun (WGS) entry which is preliminary data.</text>
</comment>
<reference evidence="2" key="1">
    <citation type="journal article" date="2019" name="bioRxiv">
        <title>The Genome of the Zebra Mussel, Dreissena polymorpha: A Resource for Invasive Species Research.</title>
        <authorList>
            <person name="McCartney M.A."/>
            <person name="Auch B."/>
            <person name="Kono T."/>
            <person name="Mallez S."/>
            <person name="Zhang Y."/>
            <person name="Obille A."/>
            <person name="Becker A."/>
            <person name="Abrahante J.E."/>
            <person name="Garbe J."/>
            <person name="Badalamenti J.P."/>
            <person name="Herman A."/>
            <person name="Mangelson H."/>
            <person name="Liachko I."/>
            <person name="Sullivan S."/>
            <person name="Sone E.D."/>
            <person name="Koren S."/>
            <person name="Silverstein K.A.T."/>
            <person name="Beckman K.B."/>
            <person name="Gohl D.M."/>
        </authorList>
    </citation>
    <scope>NUCLEOTIDE SEQUENCE</scope>
    <source>
        <strain evidence="2">Duluth1</strain>
        <tissue evidence="2">Whole animal</tissue>
    </source>
</reference>
<dbReference type="AlphaFoldDB" id="A0A9D4DHE1"/>
<dbReference type="EMBL" id="JAIWYP010000010">
    <property type="protein sequence ID" value="KAH3749136.1"/>
    <property type="molecule type" value="Genomic_DNA"/>
</dbReference>
<sequence>MNNKSKNNNNNNINMSENSVKTSDSIVSNEYRWVAEFLAGPGGYLEKAEVVSDWFPNRQAATDDAWSRANNEVSDYPFSRGRILKLIVEDKNGSIVELSNARNVTSRR</sequence>